<accession>A0A840WLB7</accession>
<keyword evidence="1" id="KW-1133">Transmembrane helix</keyword>
<organism evidence="2 3">
    <name type="scientific">Rubricella aquisinus</name>
    <dbReference type="NCBI Taxonomy" id="2028108"/>
    <lineage>
        <taxon>Bacteria</taxon>
        <taxon>Pseudomonadati</taxon>
        <taxon>Pseudomonadota</taxon>
        <taxon>Alphaproteobacteria</taxon>
        <taxon>Rhodobacterales</taxon>
        <taxon>Paracoccaceae</taxon>
        <taxon>Rubricella</taxon>
    </lineage>
</organism>
<evidence type="ECO:0000256" key="1">
    <source>
        <dbReference type="SAM" id="Phobius"/>
    </source>
</evidence>
<feature type="transmembrane region" description="Helical" evidence="1">
    <location>
        <begin position="6"/>
        <end position="26"/>
    </location>
</feature>
<gene>
    <name evidence="2" type="ORF">FHS89_001908</name>
</gene>
<keyword evidence="1" id="KW-0812">Transmembrane</keyword>
<dbReference type="Proteomes" id="UP000553766">
    <property type="component" value="Unassembled WGS sequence"/>
</dbReference>
<evidence type="ECO:0000313" key="2">
    <source>
        <dbReference type="EMBL" id="MBB5515888.1"/>
    </source>
</evidence>
<dbReference type="RefSeq" id="WP_184010982.1">
    <property type="nucleotide sequence ID" value="NZ_JACIJS010000005.1"/>
</dbReference>
<keyword evidence="3" id="KW-1185">Reference proteome</keyword>
<proteinExistence type="predicted"/>
<keyword evidence="1" id="KW-0472">Membrane</keyword>
<reference evidence="2 3" key="1">
    <citation type="submission" date="2020-08" db="EMBL/GenBank/DDBJ databases">
        <title>Genomic Encyclopedia of Type Strains, Phase IV (KMG-IV): sequencing the most valuable type-strain genomes for metagenomic binning, comparative biology and taxonomic classification.</title>
        <authorList>
            <person name="Goeker M."/>
        </authorList>
    </citation>
    <scope>NUCLEOTIDE SEQUENCE [LARGE SCALE GENOMIC DNA]</scope>
    <source>
        <strain evidence="2 3">DSM 103377</strain>
    </source>
</reference>
<sequence length="172" mass="18537">MFYELVAAVVAAVAAGGVVMIVNRFTGRRLPKWAVPVAAGAAMIAFTIWSEYTWADRTANALPSEFQVVAQYETSVWWKPWTKAAPYQARMLAVDISSIQRNEAVPDMALVTLILMERFTAPRARPVFIDCAAPARADAGPGVTFGADGRPQGAAWIPMAADDPILPPVCEG</sequence>
<evidence type="ECO:0000313" key="3">
    <source>
        <dbReference type="Proteomes" id="UP000553766"/>
    </source>
</evidence>
<feature type="transmembrane region" description="Helical" evidence="1">
    <location>
        <begin position="33"/>
        <end position="54"/>
    </location>
</feature>
<dbReference type="AlphaFoldDB" id="A0A840WLB7"/>
<dbReference type="EMBL" id="JACIJS010000005">
    <property type="protein sequence ID" value="MBB5515888.1"/>
    <property type="molecule type" value="Genomic_DNA"/>
</dbReference>
<protein>
    <submittedName>
        <fullName evidence="2">Uncharacterized protein</fullName>
    </submittedName>
</protein>
<comment type="caution">
    <text evidence="2">The sequence shown here is derived from an EMBL/GenBank/DDBJ whole genome shotgun (WGS) entry which is preliminary data.</text>
</comment>
<name>A0A840WLB7_9RHOB</name>